<comment type="caution">
    <text evidence="1">The sequence shown here is derived from an EMBL/GenBank/DDBJ whole genome shotgun (WGS) entry which is preliminary data.</text>
</comment>
<keyword evidence="2" id="KW-1185">Reference proteome</keyword>
<organism evidence="1 2">
    <name type="scientific">Belliella aquatica</name>
    <dbReference type="NCBI Taxonomy" id="1323734"/>
    <lineage>
        <taxon>Bacteria</taxon>
        <taxon>Pseudomonadati</taxon>
        <taxon>Bacteroidota</taxon>
        <taxon>Cytophagia</taxon>
        <taxon>Cytophagales</taxon>
        <taxon>Cyclobacteriaceae</taxon>
        <taxon>Belliella</taxon>
    </lineage>
</organism>
<name>A0ABQ1M6S0_9BACT</name>
<dbReference type="RefSeq" id="WP_188440868.1">
    <property type="nucleotide sequence ID" value="NZ_BMFD01000003.1"/>
</dbReference>
<dbReference type="Proteomes" id="UP000635885">
    <property type="component" value="Unassembled WGS sequence"/>
</dbReference>
<accession>A0ABQ1M6S0</accession>
<protein>
    <submittedName>
        <fullName evidence="1">Uncharacterized protein</fullName>
    </submittedName>
</protein>
<sequence>MNKQYITHCDNRNSIECNENIKQYKKGHIGGAKCDNCDSIVIIEKDNSKPSRDEYIPKLSAEDYVDKCMKENKTLTEILTQLNELFSLNNSHAAELYKKRLWKKINEDGEKSKEYSVVNIEYEYHPFAYKFTLMNDDAILFRIKVKASPEKFIHYVNNPNILKEVKLILSFSKTDLTSIPIDPIVKGIKMKGDKKS</sequence>
<reference evidence="2" key="1">
    <citation type="journal article" date="2019" name="Int. J. Syst. Evol. Microbiol.">
        <title>The Global Catalogue of Microorganisms (GCM) 10K type strain sequencing project: providing services to taxonomists for standard genome sequencing and annotation.</title>
        <authorList>
            <consortium name="The Broad Institute Genomics Platform"/>
            <consortium name="The Broad Institute Genome Sequencing Center for Infectious Disease"/>
            <person name="Wu L."/>
            <person name="Ma J."/>
        </authorList>
    </citation>
    <scope>NUCLEOTIDE SEQUENCE [LARGE SCALE GENOMIC DNA]</scope>
    <source>
        <strain evidence="2">CGMCC 1.12479</strain>
    </source>
</reference>
<evidence type="ECO:0000313" key="2">
    <source>
        <dbReference type="Proteomes" id="UP000635885"/>
    </source>
</evidence>
<dbReference type="EMBL" id="BMFD01000003">
    <property type="protein sequence ID" value="GGC35352.1"/>
    <property type="molecule type" value="Genomic_DNA"/>
</dbReference>
<proteinExistence type="predicted"/>
<gene>
    <name evidence="1" type="ORF">GCM10010993_12830</name>
</gene>
<evidence type="ECO:0000313" key="1">
    <source>
        <dbReference type="EMBL" id="GGC35352.1"/>
    </source>
</evidence>